<evidence type="ECO:0000256" key="2">
    <source>
        <dbReference type="SAM" id="Phobius"/>
    </source>
</evidence>
<comment type="caution">
    <text evidence="3">The sequence shown here is derived from an EMBL/GenBank/DDBJ whole genome shotgun (WGS) entry which is preliminary data.</text>
</comment>
<evidence type="ECO:0000256" key="1">
    <source>
        <dbReference type="SAM" id="MobiDB-lite"/>
    </source>
</evidence>
<feature type="region of interest" description="Disordered" evidence="1">
    <location>
        <begin position="68"/>
        <end position="141"/>
    </location>
</feature>
<proteinExistence type="predicted"/>
<keyword evidence="2" id="KW-1133">Transmembrane helix</keyword>
<evidence type="ECO:0000313" key="4">
    <source>
        <dbReference type="Proteomes" id="UP000616839"/>
    </source>
</evidence>
<dbReference type="AlphaFoldDB" id="A0A927K1Q4"/>
<sequence length="141" mass="14631">MEITLSRPSRLRRISGTPLGVAVTGLLMLLLLVLALVEDPAVKLLVTGVPALVVMLGSVVVLVRGARAPGRGAERAGTGAERCAAPGSAPRVESAPRPAPDPTRRSVEPPVEPPAAERVLVRPDGTPPQVPLPRVGVDDRI</sequence>
<keyword evidence="4" id="KW-1185">Reference proteome</keyword>
<feature type="transmembrane region" description="Helical" evidence="2">
    <location>
        <begin position="42"/>
        <end position="63"/>
    </location>
</feature>
<name>A0A927K1Q4_9ACTN</name>
<protein>
    <submittedName>
        <fullName evidence="3">Uncharacterized protein</fullName>
    </submittedName>
</protein>
<dbReference type="Proteomes" id="UP000616839">
    <property type="component" value="Unassembled WGS sequence"/>
</dbReference>
<dbReference type="RefSeq" id="WP_192140635.1">
    <property type="nucleotide sequence ID" value="NZ_JACYXZ010000001.1"/>
</dbReference>
<dbReference type="EMBL" id="JACYXZ010000001">
    <property type="protein sequence ID" value="MBD8868752.1"/>
    <property type="molecule type" value="Genomic_DNA"/>
</dbReference>
<reference evidence="3" key="1">
    <citation type="submission" date="2020-09" db="EMBL/GenBank/DDBJ databases">
        <title>Nocardioides sp. strain MJB4 16S ribosomal RNA gene Genome sequencing and assembly.</title>
        <authorList>
            <person name="Kim I."/>
        </authorList>
    </citation>
    <scope>NUCLEOTIDE SEQUENCE</scope>
    <source>
        <strain evidence="3">MJB4</strain>
    </source>
</reference>
<feature type="transmembrane region" description="Helical" evidence="2">
    <location>
        <begin position="16"/>
        <end position="36"/>
    </location>
</feature>
<gene>
    <name evidence="3" type="ORF">IE331_03845</name>
</gene>
<accession>A0A927K1Q4</accession>
<keyword evidence="2" id="KW-0472">Membrane</keyword>
<keyword evidence="2" id="KW-0812">Transmembrane</keyword>
<evidence type="ECO:0000313" key="3">
    <source>
        <dbReference type="EMBL" id="MBD8868752.1"/>
    </source>
</evidence>
<organism evidence="3 4">
    <name type="scientific">Nocardioides donggukensis</name>
    <dbReference type="NCBI Taxonomy" id="2774019"/>
    <lineage>
        <taxon>Bacteria</taxon>
        <taxon>Bacillati</taxon>
        <taxon>Actinomycetota</taxon>
        <taxon>Actinomycetes</taxon>
        <taxon>Propionibacteriales</taxon>
        <taxon>Nocardioidaceae</taxon>
        <taxon>Nocardioides</taxon>
    </lineage>
</organism>
<feature type="compositionally biased region" description="Low complexity" evidence="1">
    <location>
        <begin position="68"/>
        <end position="85"/>
    </location>
</feature>